<protein>
    <recommendedName>
        <fullName evidence="3">DUF192 domain-containing protein</fullName>
    </recommendedName>
</protein>
<keyword evidence="1" id="KW-1133">Transmembrane helix</keyword>
<name>A0A3B1BP62_9ZZZZ</name>
<dbReference type="Gene3D" id="2.60.120.1140">
    <property type="entry name" value="Protein of unknown function DUF192"/>
    <property type="match status" value="1"/>
</dbReference>
<dbReference type="PANTHER" id="PTHR37953">
    <property type="entry name" value="UPF0127 PROTEIN MJ1496"/>
    <property type="match status" value="1"/>
</dbReference>
<organism evidence="2">
    <name type="scientific">hydrothermal vent metagenome</name>
    <dbReference type="NCBI Taxonomy" id="652676"/>
    <lineage>
        <taxon>unclassified sequences</taxon>
        <taxon>metagenomes</taxon>
        <taxon>ecological metagenomes</taxon>
    </lineage>
</organism>
<dbReference type="EMBL" id="UOGC01000093">
    <property type="protein sequence ID" value="VAX19719.1"/>
    <property type="molecule type" value="Genomic_DNA"/>
</dbReference>
<dbReference type="Pfam" id="PF02643">
    <property type="entry name" value="DUF192"/>
    <property type="match status" value="1"/>
</dbReference>
<gene>
    <name evidence="2" type="ORF">MNBD_NITROSPINAE01-1609</name>
</gene>
<dbReference type="InterPro" id="IPR038695">
    <property type="entry name" value="Saro_0823-like_sf"/>
</dbReference>
<feature type="transmembrane region" description="Helical" evidence="1">
    <location>
        <begin position="21"/>
        <end position="46"/>
    </location>
</feature>
<accession>A0A3B1BP62</accession>
<sequence>MRRKPNAKAGSTPYTQISNRAFYAFFLSFAYLLLFSATSFGATVGFTAVKNVKPVKVEVADTPAKWQKGLMFRDSLAANSGMWFAFPKPAPLRFWMKNVKFPIDIVFISTDYVIGKIWSSVPPCKAEPCPLYDAGFNAMFVIELQAGFCNKNGITEGQKVEYRP</sequence>
<evidence type="ECO:0000256" key="1">
    <source>
        <dbReference type="SAM" id="Phobius"/>
    </source>
</evidence>
<keyword evidence="1" id="KW-0812">Transmembrane</keyword>
<dbReference type="AlphaFoldDB" id="A0A3B1BP62"/>
<evidence type="ECO:0000313" key="2">
    <source>
        <dbReference type="EMBL" id="VAX19719.1"/>
    </source>
</evidence>
<proteinExistence type="predicted"/>
<keyword evidence="1" id="KW-0472">Membrane</keyword>
<dbReference type="InterPro" id="IPR003795">
    <property type="entry name" value="DUF192"/>
</dbReference>
<dbReference type="PANTHER" id="PTHR37953:SF1">
    <property type="entry name" value="UPF0127 PROTEIN MJ1496"/>
    <property type="match status" value="1"/>
</dbReference>
<evidence type="ECO:0008006" key="3">
    <source>
        <dbReference type="Google" id="ProtNLM"/>
    </source>
</evidence>
<reference evidence="2" key="1">
    <citation type="submission" date="2018-06" db="EMBL/GenBank/DDBJ databases">
        <authorList>
            <person name="Zhirakovskaya E."/>
        </authorList>
    </citation>
    <scope>NUCLEOTIDE SEQUENCE</scope>
</reference>